<gene>
    <name evidence="2" type="ORF">NPIL_360621</name>
</gene>
<evidence type="ECO:0000256" key="1">
    <source>
        <dbReference type="SAM" id="MobiDB-lite"/>
    </source>
</evidence>
<keyword evidence="3" id="KW-1185">Reference proteome</keyword>
<proteinExistence type="predicted"/>
<dbReference type="EMBL" id="BMAW01020248">
    <property type="protein sequence ID" value="GFT67087.1"/>
    <property type="molecule type" value="Genomic_DNA"/>
</dbReference>
<feature type="region of interest" description="Disordered" evidence="1">
    <location>
        <begin position="68"/>
        <end position="91"/>
    </location>
</feature>
<reference evidence="2" key="1">
    <citation type="submission" date="2020-08" db="EMBL/GenBank/DDBJ databases">
        <title>Multicomponent nature underlies the extraordinary mechanical properties of spider dragline silk.</title>
        <authorList>
            <person name="Kono N."/>
            <person name="Nakamura H."/>
            <person name="Mori M."/>
            <person name="Yoshida Y."/>
            <person name="Ohtoshi R."/>
            <person name="Malay A.D."/>
            <person name="Moran D.A.P."/>
            <person name="Tomita M."/>
            <person name="Numata K."/>
            <person name="Arakawa K."/>
        </authorList>
    </citation>
    <scope>NUCLEOTIDE SEQUENCE</scope>
</reference>
<evidence type="ECO:0000313" key="3">
    <source>
        <dbReference type="Proteomes" id="UP000887013"/>
    </source>
</evidence>
<sequence>MRSALHAGAVGCPQVRLQLRLMYGSRDFNNRIPNDPEVKQGHAELYLFGIVSGYDSSGNLKKMAYSREHHSKPYATKRSSPDSKFDKTYQTGCTPSLNRGDKLKTDNRSERLSVSCYGCGMPDVTKPRCPNCKQTANKDTANFGNISLHS</sequence>
<protein>
    <submittedName>
        <fullName evidence="2">Uncharacterized protein</fullName>
    </submittedName>
</protein>
<dbReference type="Proteomes" id="UP000887013">
    <property type="component" value="Unassembled WGS sequence"/>
</dbReference>
<evidence type="ECO:0000313" key="2">
    <source>
        <dbReference type="EMBL" id="GFT67087.1"/>
    </source>
</evidence>
<dbReference type="OrthoDB" id="6783748at2759"/>
<accession>A0A8X6TXD6</accession>
<name>A0A8X6TXD6_NEPPI</name>
<organism evidence="2 3">
    <name type="scientific">Nephila pilipes</name>
    <name type="common">Giant wood spider</name>
    <name type="synonym">Nephila maculata</name>
    <dbReference type="NCBI Taxonomy" id="299642"/>
    <lineage>
        <taxon>Eukaryota</taxon>
        <taxon>Metazoa</taxon>
        <taxon>Ecdysozoa</taxon>
        <taxon>Arthropoda</taxon>
        <taxon>Chelicerata</taxon>
        <taxon>Arachnida</taxon>
        <taxon>Araneae</taxon>
        <taxon>Araneomorphae</taxon>
        <taxon>Entelegynae</taxon>
        <taxon>Araneoidea</taxon>
        <taxon>Nephilidae</taxon>
        <taxon>Nephila</taxon>
    </lineage>
</organism>
<dbReference type="AlphaFoldDB" id="A0A8X6TXD6"/>
<comment type="caution">
    <text evidence="2">The sequence shown here is derived from an EMBL/GenBank/DDBJ whole genome shotgun (WGS) entry which is preliminary data.</text>
</comment>